<comment type="caution">
    <text evidence="1">The sequence shown here is derived from an EMBL/GenBank/DDBJ whole genome shotgun (WGS) entry which is preliminary data.</text>
</comment>
<proteinExistence type="predicted"/>
<protein>
    <submittedName>
        <fullName evidence="1">Uncharacterized protein</fullName>
    </submittedName>
</protein>
<dbReference type="EMBL" id="JAGQDC010000002">
    <property type="protein sequence ID" value="MCL1027966.1"/>
    <property type="molecule type" value="Genomic_DNA"/>
</dbReference>
<organism evidence="1 2">
    <name type="scientific">Serratia silvae</name>
    <dbReference type="NCBI Taxonomy" id="2824122"/>
    <lineage>
        <taxon>Bacteria</taxon>
        <taxon>Pseudomonadati</taxon>
        <taxon>Pseudomonadota</taxon>
        <taxon>Gammaproteobacteria</taxon>
        <taxon>Enterobacterales</taxon>
        <taxon>Yersiniaceae</taxon>
        <taxon>Serratia</taxon>
    </lineage>
</organism>
<dbReference type="Proteomes" id="UP001165275">
    <property type="component" value="Unassembled WGS sequence"/>
</dbReference>
<keyword evidence="2" id="KW-1185">Reference proteome</keyword>
<reference evidence="1" key="1">
    <citation type="submission" date="2021-04" db="EMBL/GenBank/DDBJ databases">
        <title>Genome sequence of Serratia sp. arafor3.</title>
        <authorList>
            <person name="Besaury L."/>
        </authorList>
    </citation>
    <scope>NUCLEOTIDE SEQUENCE</scope>
    <source>
        <strain evidence="1">Arafor3</strain>
    </source>
</reference>
<accession>A0ABT0K7I1</accession>
<sequence length="55" mass="6504">MKEILINWLKKKRRSPKVARLPLRHNRATAETPPASNIKAELFSVDQMERYEEVI</sequence>
<name>A0ABT0K7I1_9GAMM</name>
<dbReference type="RefSeq" id="WP_248944277.1">
    <property type="nucleotide sequence ID" value="NZ_CBCSGY010000007.1"/>
</dbReference>
<gene>
    <name evidence="1" type="ORF">KAJ71_02740</name>
</gene>
<evidence type="ECO:0000313" key="1">
    <source>
        <dbReference type="EMBL" id="MCL1027966.1"/>
    </source>
</evidence>
<evidence type="ECO:0000313" key="2">
    <source>
        <dbReference type="Proteomes" id="UP001165275"/>
    </source>
</evidence>